<feature type="transmembrane region" description="Helical" evidence="1">
    <location>
        <begin position="112"/>
        <end position="129"/>
    </location>
</feature>
<dbReference type="PROSITE" id="PS51257">
    <property type="entry name" value="PROKAR_LIPOPROTEIN"/>
    <property type="match status" value="1"/>
</dbReference>
<comment type="caution">
    <text evidence="2">The sequence shown here is derived from an EMBL/GenBank/DDBJ whole genome shotgun (WGS) entry which is preliminary data.</text>
</comment>
<keyword evidence="1" id="KW-0812">Transmembrane</keyword>
<feature type="transmembrane region" description="Helical" evidence="1">
    <location>
        <begin position="56"/>
        <end position="76"/>
    </location>
</feature>
<keyword evidence="3" id="KW-1185">Reference proteome</keyword>
<reference evidence="2 3" key="1">
    <citation type="submission" date="2019-06" db="EMBL/GenBank/DDBJ databases">
        <title>Sequencing the genomes of 1000 actinobacteria strains.</title>
        <authorList>
            <person name="Klenk H.-P."/>
        </authorList>
    </citation>
    <scope>NUCLEOTIDE SEQUENCE [LARGE SCALE GENOMIC DNA]</scope>
    <source>
        <strain evidence="2 3">DSM 18082</strain>
    </source>
</reference>
<gene>
    <name evidence="2" type="ORF">FB474_3578</name>
</gene>
<sequence length="190" mass="19998">MKHDTVAELDHLAARARRDTGMDAVVLTAAGLVSCVTVALNLGSSAPGFPDSLHGAGGFWLEALAPLALVVVWLYVRWREKRRGVGRQSRAVAWTALVVAILVVALGPFLTWVLGPYPVIMALVLLAGIRRSSRLLVVWGLVAGLLGLAVGMAQFNNRFDLRAADMAVGIAIAVATLAAGAVVAVRGRRS</sequence>
<dbReference type="AlphaFoldDB" id="A0A542Z8Z1"/>
<feature type="transmembrane region" description="Helical" evidence="1">
    <location>
        <begin position="167"/>
        <end position="185"/>
    </location>
</feature>
<accession>A0A542Z8Z1</accession>
<feature type="transmembrane region" description="Helical" evidence="1">
    <location>
        <begin position="24"/>
        <end position="44"/>
    </location>
</feature>
<evidence type="ECO:0000256" key="1">
    <source>
        <dbReference type="SAM" id="Phobius"/>
    </source>
</evidence>
<dbReference type="RefSeq" id="WP_141790188.1">
    <property type="nucleotide sequence ID" value="NZ_BAAAKX010000008.1"/>
</dbReference>
<feature type="transmembrane region" description="Helical" evidence="1">
    <location>
        <begin position="136"/>
        <end position="155"/>
    </location>
</feature>
<evidence type="ECO:0000313" key="2">
    <source>
        <dbReference type="EMBL" id="TQL56817.1"/>
    </source>
</evidence>
<keyword evidence="1" id="KW-0472">Membrane</keyword>
<name>A0A542Z8Z1_9MICO</name>
<proteinExistence type="predicted"/>
<dbReference type="EMBL" id="VFOQ01000002">
    <property type="protein sequence ID" value="TQL56817.1"/>
    <property type="molecule type" value="Genomic_DNA"/>
</dbReference>
<dbReference type="Proteomes" id="UP000319514">
    <property type="component" value="Unassembled WGS sequence"/>
</dbReference>
<organism evidence="2 3">
    <name type="scientific">Oryzihumus leptocrescens</name>
    <dbReference type="NCBI Taxonomy" id="297536"/>
    <lineage>
        <taxon>Bacteria</taxon>
        <taxon>Bacillati</taxon>
        <taxon>Actinomycetota</taxon>
        <taxon>Actinomycetes</taxon>
        <taxon>Micrococcales</taxon>
        <taxon>Intrasporangiaceae</taxon>
        <taxon>Oryzihumus</taxon>
    </lineage>
</organism>
<protein>
    <submittedName>
        <fullName evidence="2">Uncharacterized protein</fullName>
    </submittedName>
</protein>
<evidence type="ECO:0000313" key="3">
    <source>
        <dbReference type="Proteomes" id="UP000319514"/>
    </source>
</evidence>
<feature type="transmembrane region" description="Helical" evidence="1">
    <location>
        <begin position="88"/>
        <end position="106"/>
    </location>
</feature>
<keyword evidence="1" id="KW-1133">Transmembrane helix</keyword>